<dbReference type="PANTHER" id="PTHR30619:SF1">
    <property type="entry name" value="RECOMBINATION PROTEIN 2"/>
    <property type="match status" value="1"/>
</dbReference>
<accession>A0A643CLX0</accession>
<dbReference type="Pfam" id="PF13567">
    <property type="entry name" value="DUF4131"/>
    <property type="match status" value="1"/>
</dbReference>
<evidence type="ECO:0000259" key="7">
    <source>
        <dbReference type="Pfam" id="PF03772"/>
    </source>
</evidence>
<gene>
    <name evidence="9" type="ORF">FY207_03660</name>
</gene>
<evidence type="ECO:0000256" key="5">
    <source>
        <dbReference type="ARBA" id="ARBA00023136"/>
    </source>
</evidence>
<feature type="transmembrane region" description="Helical" evidence="6">
    <location>
        <begin position="531"/>
        <end position="548"/>
    </location>
</feature>
<feature type="transmembrane region" description="Helical" evidence="6">
    <location>
        <begin position="62"/>
        <end position="80"/>
    </location>
</feature>
<comment type="caution">
    <text evidence="9">The sequence shown here is derived from an EMBL/GenBank/DDBJ whole genome shotgun (WGS) entry which is preliminary data.</text>
</comment>
<dbReference type="RefSeq" id="WP_150150439.1">
    <property type="nucleotide sequence ID" value="NZ_VTCY01000011.1"/>
</dbReference>
<dbReference type="GO" id="GO:0005886">
    <property type="term" value="C:plasma membrane"/>
    <property type="evidence" value="ECO:0007669"/>
    <property type="project" value="UniProtKB-SubCell"/>
</dbReference>
<keyword evidence="5 6" id="KW-0472">Membrane</keyword>
<dbReference type="InterPro" id="IPR052159">
    <property type="entry name" value="Competence_DNA_uptake"/>
</dbReference>
<proteinExistence type="predicted"/>
<dbReference type="Pfam" id="PF03772">
    <property type="entry name" value="Competence"/>
    <property type="match status" value="1"/>
</dbReference>
<evidence type="ECO:0000256" key="2">
    <source>
        <dbReference type="ARBA" id="ARBA00022475"/>
    </source>
</evidence>
<feature type="transmembrane region" description="Helical" evidence="6">
    <location>
        <begin position="472"/>
        <end position="495"/>
    </location>
</feature>
<dbReference type="InterPro" id="IPR025405">
    <property type="entry name" value="DUF4131"/>
</dbReference>
<feature type="transmembrane region" description="Helical" evidence="6">
    <location>
        <begin position="388"/>
        <end position="406"/>
    </location>
</feature>
<keyword evidence="4 6" id="KW-1133">Transmembrane helix</keyword>
<keyword evidence="2" id="KW-1003">Cell membrane</keyword>
<organism evidence="9">
    <name type="scientific">Anaplasma marginale</name>
    <dbReference type="NCBI Taxonomy" id="770"/>
    <lineage>
        <taxon>Bacteria</taxon>
        <taxon>Pseudomonadati</taxon>
        <taxon>Pseudomonadota</taxon>
        <taxon>Alphaproteobacteria</taxon>
        <taxon>Rickettsiales</taxon>
        <taxon>Anaplasmataceae</taxon>
        <taxon>Anaplasma</taxon>
    </lineage>
</organism>
<feature type="transmembrane region" description="Helical" evidence="6">
    <location>
        <begin position="313"/>
        <end position="331"/>
    </location>
</feature>
<feature type="transmembrane region" description="Helical" evidence="6">
    <location>
        <begin position="440"/>
        <end position="466"/>
    </location>
</feature>
<evidence type="ECO:0000256" key="3">
    <source>
        <dbReference type="ARBA" id="ARBA00022692"/>
    </source>
</evidence>
<reference evidence="9" key="1">
    <citation type="submission" date="2019-08" db="EMBL/GenBank/DDBJ databases">
        <authorList>
            <person name="Amaro Estrada I."/>
            <person name="Quiroz Castaneda R.E."/>
            <person name="Martinez Ocampo F."/>
            <person name="Rodriguez Camarillo S.D."/>
        </authorList>
    </citation>
    <scope>NUCLEOTIDE SEQUENCE</scope>
    <source>
        <strain evidence="9">MEX-30-184-02</strain>
    </source>
</reference>
<evidence type="ECO:0000313" key="9">
    <source>
        <dbReference type="EMBL" id="KAB0451624.1"/>
    </source>
</evidence>
<dbReference type="NCBIfam" id="TIGR00360">
    <property type="entry name" value="ComEC_N-term"/>
    <property type="match status" value="1"/>
</dbReference>
<dbReference type="PANTHER" id="PTHR30619">
    <property type="entry name" value="DNA INTERNALIZATION/COMPETENCE PROTEIN COMEC/REC2"/>
    <property type="match status" value="1"/>
</dbReference>
<evidence type="ECO:0000256" key="6">
    <source>
        <dbReference type="SAM" id="Phobius"/>
    </source>
</evidence>
<keyword evidence="3 6" id="KW-0812">Transmembrane</keyword>
<feature type="transmembrane region" description="Helical" evidence="6">
    <location>
        <begin position="412"/>
        <end position="433"/>
    </location>
</feature>
<name>A0A643CLX0_ANAMA</name>
<dbReference type="InterPro" id="IPR004477">
    <property type="entry name" value="ComEC_N"/>
</dbReference>
<feature type="domain" description="DUF4131" evidence="8">
    <location>
        <begin position="61"/>
        <end position="211"/>
    </location>
</feature>
<feature type="transmembrane region" description="Helical" evidence="6">
    <location>
        <begin position="278"/>
        <end position="301"/>
    </location>
</feature>
<evidence type="ECO:0000259" key="8">
    <source>
        <dbReference type="Pfam" id="PF13567"/>
    </source>
</evidence>
<evidence type="ECO:0000256" key="4">
    <source>
        <dbReference type="ARBA" id="ARBA00022989"/>
    </source>
</evidence>
<comment type="subcellular location">
    <subcellularLocation>
        <location evidence="1">Cell membrane</location>
        <topology evidence="1">Multi-pass membrane protein</topology>
    </subcellularLocation>
</comment>
<sequence length="748" mass="81131">MTFGLTVNAMQPEIGPFNIKKFWRLTIDALTSQACNFVIWIPALQAAGILLYFSLKHEPSFTLAALVACAMVALFLLTLINTRFLPLLIVAFGALGFISAHCRTALLFPKQPPISTFRRVYVNGATGLLKEINHKPGYAQLLVCDVESDKIQGICARLAARTAIDPTIRPGDILTFSGVMHPPPVSASKHGYDFARVAYFRGINAVGFTTSQVKLHERRSKVGFKEWVERIRDEIYARLVSGLRRDCAEIMAALLVGKRLGIRSEVLEDIRNSGLSHLFAISGLHLSFVAGISFMLTRNIFVLSETITLKHNIKKFAAVVAIIASFFYLLISGMPVSACRAFIMVTLTFVGIIVDKPNSVLRSISLAASIILLLTPETILLPSFQMSFAAVVALAGSCGVSRVVSAGSVVRYITAATSGSLIASIATAPYVVYHFNYFSVVGVVSNIIAIPLTAFVVIPLGLVYVITDCLLSGALVASPLEASVGLILYIAHYAAKVEWLAPTVRSIPPASVLFMTLGLLAFSWWRGTARIILGLLFVLSGFLLALAYKTPDVLYGVGGVAVKEGDGQLYFAMRRGSTRGFSYSAWARENGQPKIINGGYFGQGKKLICMAGGCIYDSRVIISCDTEFILQRCSEADLVIHTGSGPRYPAPCSHVPHITYDDIRKLGVHYVSLSGSSVKVESARTRRPWHANAASFVQGKCAKCVARNRNADDSTPFCNGLAIVTHSDNKLPVDRRRKVRVPADSIGP</sequence>
<dbReference type="AlphaFoldDB" id="A0A643CLX0"/>
<feature type="transmembrane region" description="Helical" evidence="6">
    <location>
        <begin position="507"/>
        <end position="525"/>
    </location>
</feature>
<evidence type="ECO:0000256" key="1">
    <source>
        <dbReference type="ARBA" id="ARBA00004651"/>
    </source>
</evidence>
<dbReference type="EMBL" id="VTCY01000011">
    <property type="protein sequence ID" value="KAB0451624.1"/>
    <property type="molecule type" value="Genomic_DNA"/>
</dbReference>
<feature type="transmembrane region" description="Helical" evidence="6">
    <location>
        <begin position="37"/>
        <end position="55"/>
    </location>
</feature>
<protein>
    <submittedName>
        <fullName evidence="9">ComEC family competence protein</fullName>
    </submittedName>
</protein>
<feature type="transmembrane region" description="Helical" evidence="6">
    <location>
        <begin position="86"/>
        <end position="108"/>
    </location>
</feature>
<feature type="domain" description="ComEC/Rec2-related protein" evidence="7">
    <location>
        <begin position="254"/>
        <end position="526"/>
    </location>
</feature>